<evidence type="ECO:0000256" key="2">
    <source>
        <dbReference type="RuleBase" id="RU369002"/>
    </source>
</evidence>
<dbReference type="InterPro" id="IPR002075">
    <property type="entry name" value="NTF2_dom"/>
</dbReference>
<evidence type="ECO:0000256" key="1">
    <source>
        <dbReference type="ARBA" id="ARBA00022490"/>
    </source>
</evidence>
<dbReference type="InterPro" id="IPR032710">
    <property type="entry name" value="NTF2-like_dom_sf"/>
</dbReference>
<comment type="subcellular location">
    <subcellularLocation>
        <location evidence="2">Cytoplasm</location>
    </subcellularLocation>
    <subcellularLocation>
        <location evidence="2">Nucleus</location>
    </subcellularLocation>
</comment>
<name>A0A7S0BUK2_9STRA</name>
<organism evidence="4">
    <name type="scientific">Proboscia inermis</name>
    <dbReference type="NCBI Taxonomy" id="420281"/>
    <lineage>
        <taxon>Eukaryota</taxon>
        <taxon>Sar</taxon>
        <taxon>Stramenopiles</taxon>
        <taxon>Ochrophyta</taxon>
        <taxon>Bacillariophyta</taxon>
        <taxon>Coscinodiscophyceae</taxon>
        <taxon>Rhizosoleniophycidae</taxon>
        <taxon>Rhizosoleniales</taxon>
        <taxon>Rhizosoleniaceae</taxon>
        <taxon>Proboscia</taxon>
    </lineage>
</organism>
<dbReference type="GO" id="GO:0051028">
    <property type="term" value="P:mRNA transport"/>
    <property type="evidence" value="ECO:0007669"/>
    <property type="project" value="UniProtKB-UniRule"/>
</dbReference>
<dbReference type="EMBL" id="HBEL01000168">
    <property type="protein sequence ID" value="CAD8403984.1"/>
    <property type="molecule type" value="Transcribed_RNA"/>
</dbReference>
<dbReference type="GO" id="GO:0005737">
    <property type="term" value="C:cytoplasm"/>
    <property type="evidence" value="ECO:0007669"/>
    <property type="project" value="UniProtKB-SubCell"/>
</dbReference>
<gene>
    <name evidence="4" type="ORF">PINE0816_LOCUS84</name>
</gene>
<protein>
    <recommendedName>
        <fullName evidence="2">Nuclear transport factor 2</fullName>
        <shortName evidence="2">NTF-2</shortName>
    </recommendedName>
</protein>
<reference evidence="4" key="1">
    <citation type="submission" date="2021-01" db="EMBL/GenBank/DDBJ databases">
        <authorList>
            <person name="Corre E."/>
            <person name="Pelletier E."/>
            <person name="Niang G."/>
            <person name="Scheremetjew M."/>
            <person name="Finn R."/>
            <person name="Kale V."/>
            <person name="Holt S."/>
            <person name="Cochrane G."/>
            <person name="Meng A."/>
            <person name="Brown T."/>
            <person name="Cohen L."/>
        </authorList>
    </citation>
    <scope>NUCLEOTIDE SEQUENCE</scope>
    <source>
        <strain evidence="4">CCAP1064/1</strain>
    </source>
</reference>
<keyword evidence="2" id="KW-0539">Nucleus</keyword>
<keyword evidence="1 2" id="KW-0963">Cytoplasm</keyword>
<dbReference type="InterPro" id="IPR018222">
    <property type="entry name" value="Nuclear_transport_factor_2_euk"/>
</dbReference>
<dbReference type="InterPro" id="IPR045875">
    <property type="entry name" value="NTF2"/>
</dbReference>
<dbReference type="GO" id="GO:0006606">
    <property type="term" value="P:protein import into nucleus"/>
    <property type="evidence" value="ECO:0007669"/>
    <property type="project" value="UniProtKB-ARBA"/>
</dbReference>
<dbReference type="GO" id="GO:0005635">
    <property type="term" value="C:nuclear envelope"/>
    <property type="evidence" value="ECO:0007669"/>
    <property type="project" value="UniProtKB-ARBA"/>
</dbReference>
<dbReference type="PANTHER" id="PTHR12612">
    <property type="entry name" value="NUCLEAR TRANSPORT FACTOR 2"/>
    <property type="match status" value="1"/>
</dbReference>
<keyword evidence="2" id="KW-0813">Transport</keyword>
<dbReference type="SUPFAM" id="SSF54427">
    <property type="entry name" value="NTF2-like"/>
    <property type="match status" value="1"/>
</dbReference>
<dbReference type="AlphaFoldDB" id="A0A7S0BUK2"/>
<dbReference type="PROSITE" id="PS50177">
    <property type="entry name" value="NTF2_DOMAIN"/>
    <property type="match status" value="1"/>
</dbReference>
<dbReference type="CDD" id="cd00780">
    <property type="entry name" value="NTF2"/>
    <property type="match status" value="1"/>
</dbReference>
<feature type="domain" description="NTF2" evidence="3">
    <location>
        <begin position="6"/>
        <end position="117"/>
    </location>
</feature>
<keyword evidence="2" id="KW-0653">Protein transport</keyword>
<comment type="function">
    <text evidence="2">Has a role in nuclear-cytoplasmic transport of proteins and mRNAs.</text>
</comment>
<evidence type="ECO:0000259" key="3">
    <source>
        <dbReference type="PROSITE" id="PS50177"/>
    </source>
</evidence>
<accession>A0A7S0BUK2</accession>
<dbReference type="FunFam" id="3.10.450.50:FF:000005">
    <property type="entry name" value="Nuclear transport factor 2"/>
    <property type="match status" value="1"/>
</dbReference>
<sequence length="121" mass="13109">MSAEEVAKAFVQHFYNAFDTNVDSLSGLYQPSSMLTFEGNQVLGSEAIIGKLKSVGKVNHQVKSLDVQPSNSASSIICFVTGIISIGGDNPLHFCEMFQLVSTGPGAYYVHNNVFRLNYGL</sequence>
<dbReference type="Pfam" id="PF02136">
    <property type="entry name" value="NTF2"/>
    <property type="match status" value="1"/>
</dbReference>
<dbReference type="Gene3D" id="3.10.450.50">
    <property type="match status" value="1"/>
</dbReference>
<proteinExistence type="predicted"/>
<evidence type="ECO:0000313" key="4">
    <source>
        <dbReference type="EMBL" id="CAD8403984.1"/>
    </source>
</evidence>